<dbReference type="EMBL" id="BSFP01000029">
    <property type="protein sequence ID" value="GLL03094.1"/>
    <property type="molecule type" value="Genomic_DNA"/>
</dbReference>
<accession>A0A9W6KM59</accession>
<protein>
    <recommendedName>
        <fullName evidence="4">Branched-subunit amino acid transport protein AzlD</fullName>
    </recommendedName>
</protein>
<reference evidence="2" key="1">
    <citation type="journal article" date="2014" name="Int. J. Syst. Evol. Microbiol.">
        <title>Complete genome sequence of Corynebacterium casei LMG S-19264T (=DSM 44701T), isolated from a smear-ripened cheese.</title>
        <authorList>
            <consortium name="US DOE Joint Genome Institute (JGI-PGF)"/>
            <person name="Walter F."/>
            <person name="Albersmeier A."/>
            <person name="Kalinowski J."/>
            <person name="Ruckert C."/>
        </authorList>
    </citation>
    <scope>NUCLEOTIDE SEQUENCE</scope>
    <source>
        <strain evidence="2">VKM Ac-1321</strain>
    </source>
</reference>
<proteinExistence type="predicted"/>
<keyword evidence="1" id="KW-0472">Membrane</keyword>
<evidence type="ECO:0000256" key="1">
    <source>
        <dbReference type="SAM" id="Phobius"/>
    </source>
</evidence>
<evidence type="ECO:0000313" key="2">
    <source>
        <dbReference type="EMBL" id="GLL03094.1"/>
    </source>
</evidence>
<feature type="transmembrane region" description="Helical" evidence="1">
    <location>
        <begin position="35"/>
        <end position="56"/>
    </location>
</feature>
<keyword evidence="1" id="KW-1133">Transmembrane helix</keyword>
<dbReference type="Proteomes" id="UP001143480">
    <property type="component" value="Unassembled WGS sequence"/>
</dbReference>
<organism evidence="2 3">
    <name type="scientific">Dactylosporangium matsuzakiense</name>
    <dbReference type="NCBI Taxonomy" id="53360"/>
    <lineage>
        <taxon>Bacteria</taxon>
        <taxon>Bacillati</taxon>
        <taxon>Actinomycetota</taxon>
        <taxon>Actinomycetes</taxon>
        <taxon>Micromonosporales</taxon>
        <taxon>Micromonosporaceae</taxon>
        <taxon>Dactylosporangium</taxon>
    </lineage>
</organism>
<keyword evidence="1" id="KW-0812">Transmembrane</keyword>
<evidence type="ECO:0008006" key="4">
    <source>
        <dbReference type="Google" id="ProtNLM"/>
    </source>
</evidence>
<reference evidence="2" key="2">
    <citation type="submission" date="2023-01" db="EMBL/GenBank/DDBJ databases">
        <authorList>
            <person name="Sun Q."/>
            <person name="Evtushenko L."/>
        </authorList>
    </citation>
    <scope>NUCLEOTIDE SEQUENCE</scope>
    <source>
        <strain evidence="2">VKM Ac-1321</strain>
    </source>
</reference>
<dbReference type="AlphaFoldDB" id="A0A9W6KM59"/>
<evidence type="ECO:0000313" key="3">
    <source>
        <dbReference type="Proteomes" id="UP001143480"/>
    </source>
</evidence>
<name>A0A9W6KM59_9ACTN</name>
<comment type="caution">
    <text evidence="2">The sequence shown here is derived from an EMBL/GenBank/DDBJ whole genome shotgun (WGS) entry which is preliminary data.</text>
</comment>
<dbReference type="Pfam" id="PF05437">
    <property type="entry name" value="AzlD"/>
    <property type="match status" value="1"/>
</dbReference>
<sequence length="107" mass="11011">MTMLIIATAALAALNILYKAAGPALLGGREFPPRVRAVADALPVVLLAGLLTVDLLGAGWRDFDWTALPGLAVAVALRRWGRSHLVCIVGAVAVTAGLRAFLAILGG</sequence>
<keyword evidence="3" id="KW-1185">Reference proteome</keyword>
<dbReference type="InterPro" id="IPR008407">
    <property type="entry name" value="Brnchd-chn_aa_trnsp_AzlD"/>
</dbReference>
<feature type="transmembrane region" description="Helical" evidence="1">
    <location>
        <begin position="85"/>
        <end position="105"/>
    </location>
</feature>
<gene>
    <name evidence="2" type="ORF">GCM10017581_048370</name>
</gene>